<protein>
    <submittedName>
        <fullName evidence="1">Os08g0449850 protein</fullName>
    </submittedName>
</protein>
<sequence>FGKPARRGNANFMLSSSFRTESGLQTSLRPGDGRTMVVALFAAARLRRHCTSLLLVDTPRGSGTSSLHGWAISRWTQRNGRKPSQSYSGGRTLQTRLVSRKKDFDRSFC</sequence>
<name>C7J6A1_ORYSJ</name>
<dbReference type="Proteomes" id="UP000000763">
    <property type="component" value="Chromosome 8"/>
</dbReference>
<dbReference type="KEGG" id="dosa:Os08g0449850"/>
<evidence type="ECO:0000313" key="1">
    <source>
        <dbReference type="EMBL" id="BAH94331.1"/>
    </source>
</evidence>
<organism evidence="1 2">
    <name type="scientific">Oryza sativa subsp. japonica</name>
    <name type="common">Rice</name>
    <dbReference type="NCBI Taxonomy" id="39947"/>
    <lineage>
        <taxon>Eukaryota</taxon>
        <taxon>Viridiplantae</taxon>
        <taxon>Streptophyta</taxon>
        <taxon>Embryophyta</taxon>
        <taxon>Tracheophyta</taxon>
        <taxon>Spermatophyta</taxon>
        <taxon>Magnoliopsida</taxon>
        <taxon>Liliopsida</taxon>
        <taxon>Poales</taxon>
        <taxon>Poaceae</taxon>
        <taxon>BOP clade</taxon>
        <taxon>Oryzoideae</taxon>
        <taxon>Oryzeae</taxon>
        <taxon>Oryzinae</taxon>
        <taxon>Oryza</taxon>
        <taxon>Oryza sativa</taxon>
    </lineage>
</organism>
<evidence type="ECO:0000313" key="2">
    <source>
        <dbReference type="Proteomes" id="UP000000763"/>
    </source>
</evidence>
<reference evidence="2" key="2">
    <citation type="journal article" date="2008" name="Nucleic Acids Res.">
        <title>The rice annotation project database (RAP-DB): 2008 update.</title>
        <authorList>
            <consortium name="The rice annotation project (RAP)"/>
        </authorList>
    </citation>
    <scope>GENOME REANNOTATION</scope>
    <source>
        <strain evidence="2">cv. Nipponbare</strain>
    </source>
</reference>
<dbReference type="HOGENOM" id="CLU_2405922_0_0_1"/>
<dbReference type="EMBL" id="AP008214">
    <property type="protein sequence ID" value="BAH94331.1"/>
    <property type="molecule type" value="Genomic_DNA"/>
</dbReference>
<proteinExistence type="predicted"/>
<dbReference type="AlphaFoldDB" id="C7J6A1"/>
<reference evidence="1 2" key="1">
    <citation type="journal article" date="2005" name="Nature">
        <title>The map-based sequence of the rice genome.</title>
        <authorList>
            <consortium name="International rice genome sequencing project (IRGSP)"/>
            <person name="Matsumoto T."/>
            <person name="Wu J."/>
            <person name="Kanamori H."/>
            <person name="Katayose Y."/>
            <person name="Fujisawa M."/>
            <person name="Namiki N."/>
            <person name="Mizuno H."/>
            <person name="Yamamoto K."/>
            <person name="Antonio B.A."/>
            <person name="Baba T."/>
            <person name="Sakata K."/>
            <person name="Nagamura Y."/>
            <person name="Aoki H."/>
            <person name="Arikawa K."/>
            <person name="Arita K."/>
            <person name="Bito T."/>
            <person name="Chiden Y."/>
            <person name="Fujitsuka N."/>
            <person name="Fukunaka R."/>
            <person name="Hamada M."/>
            <person name="Harada C."/>
            <person name="Hayashi A."/>
            <person name="Hijishita S."/>
            <person name="Honda M."/>
            <person name="Hosokawa S."/>
            <person name="Ichikawa Y."/>
            <person name="Idonuma A."/>
            <person name="Iijima M."/>
            <person name="Ikeda M."/>
            <person name="Ikeno M."/>
            <person name="Ito K."/>
            <person name="Ito S."/>
            <person name="Ito T."/>
            <person name="Ito Y."/>
            <person name="Ito Y."/>
            <person name="Iwabuchi A."/>
            <person name="Kamiya K."/>
            <person name="Karasawa W."/>
            <person name="Kurita K."/>
            <person name="Katagiri S."/>
            <person name="Kikuta A."/>
            <person name="Kobayashi H."/>
            <person name="Kobayashi N."/>
            <person name="Machita K."/>
            <person name="Maehara T."/>
            <person name="Masukawa M."/>
            <person name="Mizubayashi T."/>
            <person name="Mukai Y."/>
            <person name="Nagasaki H."/>
            <person name="Nagata Y."/>
            <person name="Naito S."/>
            <person name="Nakashima M."/>
            <person name="Nakama Y."/>
            <person name="Nakamichi Y."/>
            <person name="Nakamura M."/>
            <person name="Meguro A."/>
            <person name="Negishi M."/>
            <person name="Ohta I."/>
            <person name="Ohta T."/>
            <person name="Okamoto M."/>
            <person name="Ono N."/>
            <person name="Saji S."/>
            <person name="Sakaguchi M."/>
            <person name="Sakai K."/>
            <person name="Shibata M."/>
            <person name="Shimokawa T."/>
            <person name="Song J."/>
            <person name="Takazaki Y."/>
            <person name="Terasawa K."/>
            <person name="Tsugane M."/>
            <person name="Tsuji K."/>
            <person name="Ueda S."/>
            <person name="Waki K."/>
            <person name="Yamagata H."/>
            <person name="Yamamoto M."/>
            <person name="Yamamoto S."/>
            <person name="Yamane H."/>
            <person name="Yoshiki S."/>
            <person name="Yoshihara R."/>
            <person name="Yukawa K."/>
            <person name="Zhong H."/>
            <person name="Yano M."/>
            <person name="Yuan Q."/>
            <person name="Ouyang S."/>
            <person name="Liu J."/>
            <person name="Jones K.M."/>
            <person name="Gansberger K."/>
            <person name="Moffat K."/>
            <person name="Hill J."/>
            <person name="Bera J."/>
            <person name="Fadrosh D."/>
            <person name="Jin S."/>
            <person name="Johri S."/>
            <person name="Kim M."/>
            <person name="Overton L."/>
            <person name="Reardon M."/>
            <person name="Tsitrin T."/>
            <person name="Vuong H."/>
            <person name="Weaver B."/>
            <person name="Ciecko A."/>
            <person name="Tallon L."/>
            <person name="Jackson J."/>
            <person name="Pai G."/>
            <person name="Aken S.V."/>
            <person name="Utterback T."/>
            <person name="Reidmuller S."/>
            <person name="Feldblyum T."/>
            <person name="Hsiao J."/>
            <person name="Zismann V."/>
            <person name="Iobst S."/>
            <person name="de Vazeille A.R."/>
            <person name="Buell C.R."/>
            <person name="Ying K."/>
            <person name="Li Y."/>
            <person name="Lu T."/>
            <person name="Huang Y."/>
            <person name="Zhao Q."/>
            <person name="Feng Q."/>
            <person name="Zhang L."/>
            <person name="Zhu J."/>
            <person name="Weng Q."/>
            <person name="Mu J."/>
            <person name="Lu Y."/>
            <person name="Fan D."/>
            <person name="Liu Y."/>
            <person name="Guan J."/>
            <person name="Zhang Y."/>
            <person name="Yu S."/>
            <person name="Liu X."/>
            <person name="Zhang Y."/>
            <person name="Hong G."/>
            <person name="Han B."/>
            <person name="Choisne N."/>
            <person name="Demange N."/>
            <person name="Orjeda G."/>
            <person name="Samain S."/>
            <person name="Cattolico L."/>
            <person name="Pelletier E."/>
            <person name="Couloux A."/>
            <person name="Segurens B."/>
            <person name="Wincker P."/>
            <person name="D'Hont A."/>
            <person name="Scarpelli C."/>
            <person name="Weissenbach J."/>
            <person name="Salanoubat M."/>
            <person name="Quetier F."/>
            <person name="Yu Y."/>
            <person name="Kim H.R."/>
            <person name="Rambo T."/>
            <person name="Currie J."/>
            <person name="Collura K."/>
            <person name="Luo M."/>
            <person name="Yang T."/>
            <person name="Ammiraju J.S.S."/>
            <person name="Engler F."/>
            <person name="Soderlund C."/>
            <person name="Wing R.A."/>
            <person name="Palmer L.E."/>
            <person name="de la Bastide M."/>
            <person name="Spiegel L."/>
            <person name="Nascimento L."/>
            <person name="Zutavern T."/>
            <person name="O'Shaughnessy A."/>
            <person name="Dike S."/>
            <person name="Dedhia N."/>
            <person name="Preston R."/>
            <person name="Balija V."/>
            <person name="McCombie W.R."/>
            <person name="Chow T."/>
            <person name="Chen H."/>
            <person name="Chung M."/>
            <person name="Chen C."/>
            <person name="Shaw J."/>
            <person name="Wu H."/>
            <person name="Hsiao K."/>
            <person name="Chao Y."/>
            <person name="Chu M."/>
            <person name="Cheng C."/>
            <person name="Hour A."/>
            <person name="Lee P."/>
            <person name="Lin S."/>
            <person name="Lin Y."/>
            <person name="Liou J."/>
            <person name="Liu S."/>
            <person name="Hsing Y."/>
            <person name="Raghuvanshi S."/>
            <person name="Mohanty A."/>
            <person name="Bharti A.K."/>
            <person name="Gaur A."/>
            <person name="Gupta V."/>
            <person name="Kumar D."/>
            <person name="Ravi V."/>
            <person name="Vij S."/>
            <person name="Kapur A."/>
            <person name="Khurana P."/>
            <person name="Khurana P."/>
            <person name="Khurana J.P."/>
            <person name="Tyagi A.K."/>
            <person name="Gaikwad K."/>
            <person name="Singh A."/>
            <person name="Dalal V."/>
            <person name="Srivastava S."/>
            <person name="Dixit A."/>
            <person name="Pal A.K."/>
            <person name="Ghazi I.A."/>
            <person name="Yadav M."/>
            <person name="Pandit A."/>
            <person name="Bhargava A."/>
            <person name="Sureshbabu K."/>
            <person name="Batra K."/>
            <person name="Sharma T.R."/>
            <person name="Mohapatra T."/>
            <person name="Singh N.K."/>
            <person name="Messing J."/>
            <person name="Nelson A.B."/>
            <person name="Fuks G."/>
            <person name="Kavchok S."/>
            <person name="Keizer G."/>
            <person name="Linton E."/>
            <person name="Llaca V."/>
            <person name="Song R."/>
            <person name="Tanyolac B."/>
            <person name="Young S."/>
            <person name="Ho-Il K."/>
            <person name="Hahn J.H."/>
            <person name="Sangsakoo G."/>
            <person name="Vanavichit A."/>
            <person name="de Mattos Luiz.A.T."/>
            <person name="Zimmer P.D."/>
            <person name="Malone G."/>
            <person name="Dellagostin O."/>
            <person name="de Oliveira A.C."/>
            <person name="Bevan M."/>
            <person name="Bancroft I."/>
            <person name="Minx P."/>
            <person name="Cordum H."/>
            <person name="Wilson R."/>
            <person name="Cheng Z."/>
            <person name="Jin W."/>
            <person name="Jiang J."/>
            <person name="Leong S.A."/>
            <person name="Iwama H."/>
            <person name="Gojobori T."/>
            <person name="Itoh T."/>
            <person name="Niimura Y."/>
            <person name="Fujii Y."/>
            <person name="Habara T."/>
            <person name="Sakai H."/>
            <person name="Sato Y."/>
            <person name="Wilson G."/>
            <person name="Kumar K."/>
            <person name="McCouch S."/>
            <person name="Juretic N."/>
            <person name="Hoen D."/>
            <person name="Wright S."/>
            <person name="Bruskiewich R."/>
            <person name="Bureau T."/>
            <person name="Miyao A."/>
            <person name="Hirochika H."/>
            <person name="Nishikawa T."/>
            <person name="Kadowaki K."/>
            <person name="Sugiura M."/>
            <person name="Burr B."/>
            <person name="Sasaki T."/>
        </authorList>
    </citation>
    <scope>NUCLEOTIDE SEQUENCE [LARGE SCALE GENOMIC DNA]</scope>
    <source>
        <strain evidence="2">cv. Nipponbare</strain>
    </source>
</reference>
<accession>C7J6A1</accession>
<gene>
    <name evidence="1" type="ordered locus">Os08g0449850</name>
</gene>
<feature type="non-terminal residue" evidence="1">
    <location>
        <position position="1"/>
    </location>
</feature>